<dbReference type="RefSeq" id="WP_153418208.1">
    <property type="nucleotide sequence ID" value="NZ_WFLM01000001.1"/>
</dbReference>
<evidence type="ECO:0000313" key="1">
    <source>
        <dbReference type="EMBL" id="KAB8040692.1"/>
    </source>
</evidence>
<accession>A0A6N6VZG4</accession>
<organism evidence="1 2">
    <name type="scientific">Silvanigrella paludirubra</name>
    <dbReference type="NCBI Taxonomy" id="2499159"/>
    <lineage>
        <taxon>Bacteria</taxon>
        <taxon>Pseudomonadati</taxon>
        <taxon>Bdellovibrionota</taxon>
        <taxon>Oligoflexia</taxon>
        <taxon>Silvanigrellales</taxon>
        <taxon>Silvanigrellaceae</taxon>
        <taxon>Silvanigrella</taxon>
    </lineage>
</organism>
<dbReference type="Proteomes" id="UP000437748">
    <property type="component" value="Unassembled WGS sequence"/>
</dbReference>
<reference evidence="1 2" key="1">
    <citation type="submission" date="2019-10" db="EMBL/GenBank/DDBJ databases">
        <title>New species of Slilvanegrellaceae.</title>
        <authorList>
            <person name="Pitt A."/>
            <person name="Hahn M.W."/>
        </authorList>
    </citation>
    <scope>NUCLEOTIDE SEQUENCE [LARGE SCALE GENOMIC DNA]</scope>
    <source>
        <strain evidence="1 2">SP-Ram-0.45-NSY-1</strain>
    </source>
</reference>
<evidence type="ECO:0000313" key="2">
    <source>
        <dbReference type="Proteomes" id="UP000437748"/>
    </source>
</evidence>
<name>A0A6N6VZG4_9BACT</name>
<gene>
    <name evidence="1" type="ORF">GCL60_01850</name>
</gene>
<protein>
    <submittedName>
        <fullName evidence="1">Uncharacterized protein</fullName>
    </submittedName>
</protein>
<dbReference type="OrthoDB" id="5288474at2"/>
<comment type="caution">
    <text evidence="1">The sequence shown here is derived from an EMBL/GenBank/DDBJ whole genome shotgun (WGS) entry which is preliminary data.</text>
</comment>
<keyword evidence="2" id="KW-1185">Reference proteome</keyword>
<proteinExistence type="predicted"/>
<dbReference type="AlphaFoldDB" id="A0A6N6VZG4"/>
<sequence length="322" mass="36499">MSSLCFYITENLRKNINQNQLDAIQHACQSTSTTLSNESLNTEIISSIKKDTEYFILSDAIDFVYFVSKAKNLISSNFIIMPNDKELSLFEKYKEEMKSIRYLIGIIHIDLLKTILVQIITYKSNASKPLIHNLNLLNPTIFTHKVMHSSERSELQSKVTDFFHNEIQKNKDKLVAGSNSYSKILGDIVDEFLMNAIWDACPTRNNIDRTIPVALKDEESIELNCFFEGVSFVMSVCDKFGTFQGDGITKYIRFGVGYKETEAVKEGTPGAGLGIFMILQKIGVLVFEVEKGKLTRAIAIARGDQSIRDVQKKPKTVLFFEK</sequence>
<dbReference type="EMBL" id="WFLM01000001">
    <property type="protein sequence ID" value="KAB8040692.1"/>
    <property type="molecule type" value="Genomic_DNA"/>
</dbReference>